<dbReference type="InterPro" id="IPR005123">
    <property type="entry name" value="Oxoglu/Fe-dep_dioxygenase_dom"/>
</dbReference>
<dbReference type="EMBL" id="JABAIL010000007">
    <property type="protein sequence ID" value="NLR93537.1"/>
    <property type="molecule type" value="Genomic_DNA"/>
</dbReference>
<dbReference type="InterPro" id="IPR037151">
    <property type="entry name" value="AlkB-like_sf"/>
</dbReference>
<evidence type="ECO:0000256" key="8">
    <source>
        <dbReference type="ARBA" id="ARBA00023204"/>
    </source>
</evidence>
<evidence type="ECO:0000256" key="5">
    <source>
        <dbReference type="ARBA" id="ARBA00022964"/>
    </source>
</evidence>
<keyword evidence="3" id="KW-0227">DNA damage</keyword>
<dbReference type="InterPro" id="IPR027450">
    <property type="entry name" value="AlkB-like"/>
</dbReference>
<name>A0A7X8SNR0_9BACT</name>
<evidence type="ECO:0000256" key="6">
    <source>
        <dbReference type="ARBA" id="ARBA00023002"/>
    </source>
</evidence>
<evidence type="ECO:0000313" key="10">
    <source>
        <dbReference type="EMBL" id="NLR93537.1"/>
    </source>
</evidence>
<dbReference type="PANTHER" id="PTHR31212:SF4">
    <property type="entry name" value="ALPHA-KETOGLUTARATE-DEPENDENT DIOXYGENASE ALKB HOMOLOG 3"/>
    <property type="match status" value="1"/>
</dbReference>
<dbReference type="PROSITE" id="PS51471">
    <property type="entry name" value="FE2OG_OXY"/>
    <property type="match status" value="1"/>
</dbReference>
<evidence type="ECO:0000313" key="11">
    <source>
        <dbReference type="Proteomes" id="UP000585050"/>
    </source>
</evidence>
<gene>
    <name evidence="10" type="ORF">HGP29_20230</name>
</gene>
<keyword evidence="11" id="KW-1185">Reference proteome</keyword>
<dbReference type="GO" id="GO:0016705">
    <property type="term" value="F:oxidoreductase activity, acting on paired donors, with incorporation or reduction of molecular oxygen"/>
    <property type="evidence" value="ECO:0007669"/>
    <property type="project" value="UniProtKB-ARBA"/>
</dbReference>
<organism evidence="10 11">
    <name type="scientific">Flammeovirga agarivorans</name>
    <dbReference type="NCBI Taxonomy" id="2726742"/>
    <lineage>
        <taxon>Bacteria</taxon>
        <taxon>Pseudomonadati</taxon>
        <taxon>Bacteroidota</taxon>
        <taxon>Cytophagia</taxon>
        <taxon>Cytophagales</taxon>
        <taxon>Flammeovirgaceae</taxon>
        <taxon>Flammeovirga</taxon>
    </lineage>
</organism>
<dbReference type="PANTHER" id="PTHR31212">
    <property type="entry name" value="ALPHA-KETOGLUTARATE-DEPENDENT DIOXYGENASE ALKB HOMOLOG 3"/>
    <property type="match status" value="1"/>
</dbReference>
<dbReference type="GO" id="GO:0016787">
    <property type="term" value="F:hydrolase activity"/>
    <property type="evidence" value="ECO:0007669"/>
    <property type="project" value="UniProtKB-ARBA"/>
</dbReference>
<dbReference type="Pfam" id="PF13532">
    <property type="entry name" value="2OG-FeII_Oxy_2"/>
    <property type="match status" value="1"/>
</dbReference>
<dbReference type="AlphaFoldDB" id="A0A7X8SNR0"/>
<evidence type="ECO:0000256" key="4">
    <source>
        <dbReference type="ARBA" id="ARBA00022842"/>
    </source>
</evidence>
<dbReference type="Proteomes" id="UP000585050">
    <property type="component" value="Unassembled WGS sequence"/>
</dbReference>
<dbReference type="GO" id="GO:0046872">
    <property type="term" value="F:metal ion binding"/>
    <property type="evidence" value="ECO:0007669"/>
    <property type="project" value="UniProtKB-KW"/>
</dbReference>
<feature type="domain" description="Fe2OG dioxygenase" evidence="9">
    <location>
        <begin position="105"/>
        <end position="202"/>
    </location>
</feature>
<keyword evidence="2" id="KW-0479">Metal-binding</keyword>
<dbReference type="RefSeq" id="WP_168884253.1">
    <property type="nucleotide sequence ID" value="NZ_JABAIL010000007.1"/>
</dbReference>
<accession>A0A7X8SNR0</accession>
<dbReference type="FunFam" id="2.60.120.590:FF:000004">
    <property type="entry name" value="DNA oxidative demethylase ALKBH2"/>
    <property type="match status" value="1"/>
</dbReference>
<dbReference type="SUPFAM" id="SSF51197">
    <property type="entry name" value="Clavaminate synthase-like"/>
    <property type="match status" value="1"/>
</dbReference>
<dbReference type="InterPro" id="IPR032854">
    <property type="entry name" value="ALKBH3"/>
</dbReference>
<dbReference type="GO" id="GO:0051213">
    <property type="term" value="F:dioxygenase activity"/>
    <property type="evidence" value="ECO:0007669"/>
    <property type="project" value="UniProtKB-KW"/>
</dbReference>
<evidence type="ECO:0000256" key="7">
    <source>
        <dbReference type="ARBA" id="ARBA00023004"/>
    </source>
</evidence>
<protein>
    <submittedName>
        <fullName evidence="10">Alpha-ketoglutarate-dependent dioxygenase AlkB</fullName>
    </submittedName>
</protein>
<keyword evidence="8" id="KW-0234">DNA repair</keyword>
<dbReference type="Gene3D" id="2.60.120.590">
    <property type="entry name" value="Alpha-ketoglutarate-dependent dioxygenase AlkB-like"/>
    <property type="match status" value="1"/>
</dbReference>
<comment type="cofactor">
    <cofactor evidence="1">
        <name>Fe(2+)</name>
        <dbReference type="ChEBI" id="CHEBI:29033"/>
    </cofactor>
</comment>
<keyword evidence="7" id="KW-0408">Iron</keyword>
<keyword evidence="5 10" id="KW-0223">Dioxygenase</keyword>
<dbReference type="GO" id="GO:0032451">
    <property type="term" value="F:demethylase activity"/>
    <property type="evidence" value="ECO:0007669"/>
    <property type="project" value="UniProtKB-ARBA"/>
</dbReference>
<sequence>MLSLFDQNFNQEKNLLPYDGEVLYYGKILSQADATHTFQHLMKTIEWQNDIVNIFGKEIITKRKMAWYGTSVYDYTYSNITRRSLLLTKELQELLGKVEEVSKENYNSCLLNLYHDGSEGMGYHSDDEKDMKEFGTIASLSLGAERKFSFKHKESKERIDILLEHGSLLLMKGETQKYWKHALPKSKKVIYPRINLTFRSIHLK</sequence>
<dbReference type="GO" id="GO:0006307">
    <property type="term" value="P:DNA alkylation repair"/>
    <property type="evidence" value="ECO:0007669"/>
    <property type="project" value="InterPro"/>
</dbReference>
<dbReference type="GO" id="GO:0140097">
    <property type="term" value="F:catalytic activity, acting on DNA"/>
    <property type="evidence" value="ECO:0007669"/>
    <property type="project" value="UniProtKB-ARBA"/>
</dbReference>
<evidence type="ECO:0000256" key="3">
    <source>
        <dbReference type="ARBA" id="ARBA00022763"/>
    </source>
</evidence>
<keyword evidence="6" id="KW-0560">Oxidoreductase</keyword>
<evidence type="ECO:0000259" key="9">
    <source>
        <dbReference type="PROSITE" id="PS51471"/>
    </source>
</evidence>
<evidence type="ECO:0000256" key="1">
    <source>
        <dbReference type="ARBA" id="ARBA00001954"/>
    </source>
</evidence>
<keyword evidence="4" id="KW-0460">Magnesium</keyword>
<reference evidence="10 11" key="1">
    <citation type="submission" date="2020-04" db="EMBL/GenBank/DDBJ databases">
        <title>Flammeovirga sp. SR4, a novel species isolated from seawater.</title>
        <authorList>
            <person name="Wang X."/>
        </authorList>
    </citation>
    <scope>NUCLEOTIDE SEQUENCE [LARGE SCALE GENOMIC DNA]</scope>
    <source>
        <strain evidence="10 11">SR4</strain>
    </source>
</reference>
<evidence type="ECO:0000256" key="2">
    <source>
        <dbReference type="ARBA" id="ARBA00022723"/>
    </source>
</evidence>
<comment type="caution">
    <text evidence="10">The sequence shown here is derived from an EMBL/GenBank/DDBJ whole genome shotgun (WGS) entry which is preliminary data.</text>
</comment>
<proteinExistence type="predicted"/>